<reference evidence="2 3" key="1">
    <citation type="journal article" date="2021" name="G3 (Bethesda)">
        <title>Improved contiguity of the threespine stickleback genome using long-read sequencing.</title>
        <authorList>
            <person name="Nath S."/>
            <person name="Shaw D.E."/>
            <person name="White M.A."/>
        </authorList>
    </citation>
    <scope>NUCLEOTIDE SEQUENCE [LARGE SCALE GENOMIC DNA]</scope>
    <source>
        <strain evidence="2 3">Lake Benthic</strain>
    </source>
</reference>
<reference evidence="2" key="2">
    <citation type="submission" date="2025-08" db="UniProtKB">
        <authorList>
            <consortium name="Ensembl"/>
        </authorList>
    </citation>
    <scope>IDENTIFICATION</scope>
</reference>
<evidence type="ECO:0000256" key="1">
    <source>
        <dbReference type="SAM" id="Phobius"/>
    </source>
</evidence>
<proteinExistence type="predicted"/>
<dbReference type="AlphaFoldDB" id="A0AAQ4Q3F2"/>
<evidence type="ECO:0000313" key="2">
    <source>
        <dbReference type="Ensembl" id="ENSGACP00000045719.1"/>
    </source>
</evidence>
<reference evidence="2" key="3">
    <citation type="submission" date="2025-09" db="UniProtKB">
        <authorList>
            <consortium name="Ensembl"/>
        </authorList>
    </citation>
    <scope>IDENTIFICATION</scope>
</reference>
<sequence length="82" mass="9305">MWTGGSAEDEWEELLMDGKRSPFLLLYSWRLLGRPYLLLIRYGAVSIVSLFASFFSVGGASAASVFSFSNWNSKYFRLPLAR</sequence>
<feature type="transmembrane region" description="Helical" evidence="1">
    <location>
        <begin position="39"/>
        <end position="68"/>
    </location>
</feature>
<evidence type="ECO:0000313" key="3">
    <source>
        <dbReference type="Proteomes" id="UP000007635"/>
    </source>
</evidence>
<keyword evidence="3" id="KW-1185">Reference proteome</keyword>
<name>A0AAQ4Q3F2_GASAC</name>
<dbReference type="Ensembl" id="ENSGACT00000061603.1">
    <property type="protein sequence ID" value="ENSGACP00000045719.1"/>
    <property type="gene ID" value="ENSGACG00000030281.1"/>
</dbReference>
<dbReference type="Proteomes" id="UP000007635">
    <property type="component" value="Chromosome VI"/>
</dbReference>
<organism evidence="2 3">
    <name type="scientific">Gasterosteus aculeatus aculeatus</name>
    <name type="common">three-spined stickleback</name>
    <dbReference type="NCBI Taxonomy" id="481459"/>
    <lineage>
        <taxon>Eukaryota</taxon>
        <taxon>Metazoa</taxon>
        <taxon>Chordata</taxon>
        <taxon>Craniata</taxon>
        <taxon>Vertebrata</taxon>
        <taxon>Euteleostomi</taxon>
        <taxon>Actinopterygii</taxon>
        <taxon>Neopterygii</taxon>
        <taxon>Teleostei</taxon>
        <taxon>Neoteleostei</taxon>
        <taxon>Acanthomorphata</taxon>
        <taxon>Eupercaria</taxon>
        <taxon>Perciformes</taxon>
        <taxon>Cottioidei</taxon>
        <taxon>Gasterosteales</taxon>
        <taxon>Gasterosteidae</taxon>
        <taxon>Gasterosteus</taxon>
    </lineage>
</organism>
<keyword evidence="1" id="KW-0472">Membrane</keyword>
<accession>A0AAQ4Q3F2</accession>
<keyword evidence="1" id="KW-0812">Transmembrane</keyword>
<protein>
    <submittedName>
        <fullName evidence="2">Uncharacterized protein</fullName>
    </submittedName>
</protein>
<keyword evidence="1" id="KW-1133">Transmembrane helix</keyword>